<evidence type="ECO:0000256" key="3">
    <source>
        <dbReference type="ARBA" id="ARBA00023004"/>
    </source>
</evidence>
<keyword evidence="7" id="KW-1185">Reference proteome</keyword>
<evidence type="ECO:0000256" key="4">
    <source>
        <dbReference type="PROSITE-ProRule" id="PRU00433"/>
    </source>
</evidence>
<dbReference type="PROSITE" id="PS51007">
    <property type="entry name" value="CYTC"/>
    <property type="match status" value="1"/>
</dbReference>
<reference evidence="6" key="1">
    <citation type="submission" date="2015-12" db="EMBL/GenBank/DDBJ databases">
        <authorList>
            <person name="Tikhonova T.V."/>
            <person name="Pavlov A.R."/>
            <person name="Beletsky A.V."/>
            <person name="Mardanov A.V."/>
            <person name="Sorokin D.Y."/>
            <person name="Ravin N.V."/>
            <person name="Popov V.O."/>
        </authorList>
    </citation>
    <scope>NUCLEOTIDE SEQUENCE</scope>
    <source>
        <strain evidence="6">DSM 14787</strain>
    </source>
</reference>
<keyword evidence="1 4" id="KW-0349">Heme</keyword>
<feature type="domain" description="Cytochrome c" evidence="5">
    <location>
        <begin position="26"/>
        <end position="111"/>
    </location>
</feature>
<organism evidence="6 7">
    <name type="scientific">Thioalkalivibrio nitratireducens (strain DSM 14787 / UNIQEM 213 / ALEN2)</name>
    <dbReference type="NCBI Taxonomy" id="1255043"/>
    <lineage>
        <taxon>Bacteria</taxon>
        <taxon>Pseudomonadati</taxon>
        <taxon>Pseudomonadota</taxon>
        <taxon>Gammaproteobacteria</taxon>
        <taxon>Chromatiales</taxon>
        <taxon>Ectothiorhodospiraceae</taxon>
        <taxon>Thioalkalivibrio</taxon>
    </lineage>
</organism>
<keyword evidence="3 4" id="KW-0408">Iron</keyword>
<dbReference type="KEGG" id="tni:TVNIR_1642"/>
<dbReference type="HOGENOM" id="CLU_159748_0_0_6"/>
<protein>
    <submittedName>
        <fullName evidence="6">Cytochrome c55X NirC</fullName>
    </submittedName>
</protein>
<evidence type="ECO:0000313" key="7">
    <source>
        <dbReference type="Proteomes" id="UP000010809"/>
    </source>
</evidence>
<dbReference type="Gene3D" id="1.10.760.10">
    <property type="entry name" value="Cytochrome c-like domain"/>
    <property type="match status" value="1"/>
</dbReference>
<dbReference type="SUPFAM" id="SSF46626">
    <property type="entry name" value="Cytochrome c"/>
    <property type="match status" value="1"/>
</dbReference>
<sequence length="113" mass="12137">MPNPAVPVALLFALMVVLGGAQGVAEETSIGEPRQAELRHLLMQDCGSCHGLTLRGGLGPPITPEALADRDRDTMVAVILYGRPGTPMPPWATILAEHEVRWLVDLLYEGSIQ</sequence>
<keyword evidence="2 4" id="KW-0479">Metal-binding</keyword>
<accession>L0DWA1</accession>
<proteinExistence type="predicted"/>
<dbReference type="STRING" id="1255043.TVNIR_1642"/>
<dbReference type="GO" id="GO:0046872">
    <property type="term" value="F:metal ion binding"/>
    <property type="evidence" value="ECO:0007669"/>
    <property type="project" value="UniProtKB-KW"/>
</dbReference>
<dbReference type="InterPro" id="IPR036909">
    <property type="entry name" value="Cyt_c-like_dom_sf"/>
</dbReference>
<dbReference type="InterPro" id="IPR009056">
    <property type="entry name" value="Cyt_c-like_dom"/>
</dbReference>
<dbReference type="Pfam" id="PF13442">
    <property type="entry name" value="Cytochrome_CBB3"/>
    <property type="match status" value="1"/>
</dbReference>
<evidence type="ECO:0000313" key="6">
    <source>
        <dbReference type="EMBL" id="AGA33308.1"/>
    </source>
</evidence>
<dbReference type="AlphaFoldDB" id="L0DWA1"/>
<evidence type="ECO:0000256" key="1">
    <source>
        <dbReference type="ARBA" id="ARBA00022617"/>
    </source>
</evidence>
<dbReference type="PATRIC" id="fig|1255043.3.peg.1661"/>
<dbReference type="eggNOG" id="COG2010">
    <property type="taxonomic scope" value="Bacteria"/>
</dbReference>
<dbReference type="GO" id="GO:0020037">
    <property type="term" value="F:heme binding"/>
    <property type="evidence" value="ECO:0007669"/>
    <property type="project" value="InterPro"/>
</dbReference>
<gene>
    <name evidence="6" type="primary">nirC [H]</name>
    <name evidence="6" type="ordered locus">TVNIR_1642</name>
</gene>
<dbReference type="GO" id="GO:0009055">
    <property type="term" value="F:electron transfer activity"/>
    <property type="evidence" value="ECO:0007669"/>
    <property type="project" value="InterPro"/>
</dbReference>
<evidence type="ECO:0000259" key="5">
    <source>
        <dbReference type="PROSITE" id="PS51007"/>
    </source>
</evidence>
<dbReference type="Proteomes" id="UP000010809">
    <property type="component" value="Chromosome"/>
</dbReference>
<dbReference type="EMBL" id="CP003989">
    <property type="protein sequence ID" value="AGA33308.1"/>
    <property type="molecule type" value="Genomic_DNA"/>
</dbReference>
<evidence type="ECO:0000256" key="2">
    <source>
        <dbReference type="ARBA" id="ARBA00022723"/>
    </source>
</evidence>
<name>L0DWA1_THIND</name>
<dbReference type="RefSeq" id="WP_015258436.1">
    <property type="nucleotide sequence ID" value="NC_019902.2"/>
</dbReference>